<dbReference type="InterPro" id="IPR011043">
    <property type="entry name" value="Gal_Oxase/kelch_b-propeller"/>
</dbReference>
<dbReference type="SUPFAM" id="SSF50965">
    <property type="entry name" value="Galactose oxidase, central domain"/>
    <property type="match status" value="1"/>
</dbReference>
<protein>
    <submittedName>
        <fullName evidence="1">Galactose oxidase/kelch repeat superfamily protein</fullName>
    </submittedName>
</protein>
<comment type="caution">
    <text evidence="1">The sequence shown here is derived from an EMBL/GenBank/DDBJ whole genome shotgun (WGS) entry which is preliminary data.</text>
</comment>
<dbReference type="Proteomes" id="UP001604277">
    <property type="component" value="Unassembled WGS sequence"/>
</dbReference>
<dbReference type="InterPro" id="IPR015915">
    <property type="entry name" value="Kelch-typ_b-propeller"/>
</dbReference>
<dbReference type="Gene3D" id="2.120.10.80">
    <property type="entry name" value="Kelch-type beta propeller"/>
    <property type="match status" value="1"/>
</dbReference>
<proteinExistence type="predicted"/>
<gene>
    <name evidence="1" type="ORF">Fot_52630</name>
</gene>
<name>A0ABD1PL91_9LAMI</name>
<dbReference type="EMBL" id="JBFOLJ010000018">
    <property type="protein sequence ID" value="KAL2464674.1"/>
    <property type="molecule type" value="Genomic_DNA"/>
</dbReference>
<reference evidence="2" key="1">
    <citation type="submission" date="2024-07" db="EMBL/GenBank/DDBJ databases">
        <title>Two chromosome-level genome assemblies of Korean endemic species Abeliophyllum distichum and Forsythia ovata (Oleaceae).</title>
        <authorList>
            <person name="Jang H."/>
        </authorList>
    </citation>
    <scope>NUCLEOTIDE SEQUENCE [LARGE SCALE GENOMIC DNA]</scope>
</reference>
<accession>A0ABD1PL91</accession>
<keyword evidence="2" id="KW-1185">Reference proteome</keyword>
<evidence type="ECO:0000313" key="1">
    <source>
        <dbReference type="EMBL" id="KAL2464674.1"/>
    </source>
</evidence>
<dbReference type="AlphaFoldDB" id="A0ABD1PL91"/>
<organism evidence="1 2">
    <name type="scientific">Forsythia ovata</name>
    <dbReference type="NCBI Taxonomy" id="205694"/>
    <lineage>
        <taxon>Eukaryota</taxon>
        <taxon>Viridiplantae</taxon>
        <taxon>Streptophyta</taxon>
        <taxon>Embryophyta</taxon>
        <taxon>Tracheophyta</taxon>
        <taxon>Spermatophyta</taxon>
        <taxon>Magnoliopsida</taxon>
        <taxon>eudicotyledons</taxon>
        <taxon>Gunneridae</taxon>
        <taxon>Pentapetalae</taxon>
        <taxon>asterids</taxon>
        <taxon>lamiids</taxon>
        <taxon>Lamiales</taxon>
        <taxon>Oleaceae</taxon>
        <taxon>Forsythieae</taxon>
        <taxon>Forsythia</taxon>
    </lineage>
</organism>
<sequence length="186" mass="20854">MSVHLKGVSCYHNRYLNWTSSSLFSRIYGGELSVNIHEHEVGVYLTPLEAFLNLCITAAYRPVRDLGKWKGSQTCSSSRNKIIVIGGEDSCDYYPSDVHILDANTRMVQVEYHGAAVTASRWAYNNCYRQDGKKLFVFGGFSDEQNLYDVVLMLDHENGIWTKVIASGEGLLADFPLAGESLDLQM</sequence>
<evidence type="ECO:0000313" key="2">
    <source>
        <dbReference type="Proteomes" id="UP001604277"/>
    </source>
</evidence>